<protein>
    <submittedName>
        <fullName evidence="2">Uncharacterized protein</fullName>
    </submittedName>
</protein>
<dbReference type="AlphaFoldDB" id="A0A316H1S7"/>
<dbReference type="EMBL" id="QGHA01000014">
    <property type="protein sequence ID" value="PWK70882.1"/>
    <property type="molecule type" value="Genomic_DNA"/>
</dbReference>
<feature type="transmembrane region" description="Helical" evidence="1">
    <location>
        <begin position="12"/>
        <end position="33"/>
    </location>
</feature>
<evidence type="ECO:0000313" key="2">
    <source>
        <dbReference type="EMBL" id="PWK70882.1"/>
    </source>
</evidence>
<dbReference type="RefSeq" id="WP_022832026.1">
    <property type="nucleotide sequence ID" value="NZ_QGHA01000014.1"/>
</dbReference>
<keyword evidence="1" id="KW-1133">Transmembrane helix</keyword>
<proteinExistence type="predicted"/>
<keyword evidence="1" id="KW-0472">Membrane</keyword>
<gene>
    <name evidence="2" type="ORF">LX99_04590</name>
</gene>
<evidence type="ECO:0000256" key="1">
    <source>
        <dbReference type="SAM" id="Phobius"/>
    </source>
</evidence>
<accession>A0A316H1S7</accession>
<evidence type="ECO:0000313" key="3">
    <source>
        <dbReference type="Proteomes" id="UP000245678"/>
    </source>
</evidence>
<dbReference type="Proteomes" id="UP000245678">
    <property type="component" value="Unassembled WGS sequence"/>
</dbReference>
<keyword evidence="1" id="KW-0812">Transmembrane</keyword>
<comment type="caution">
    <text evidence="2">The sequence shown here is derived from an EMBL/GenBank/DDBJ whole genome shotgun (WGS) entry which is preliminary data.</text>
</comment>
<feature type="transmembrane region" description="Helical" evidence="1">
    <location>
        <begin position="72"/>
        <end position="90"/>
    </location>
</feature>
<sequence length="93" mass="10235">MSEKTKIKRIDKLSTALYFYLFLIVGVIFGGAFSPTNLAGPGVDMLFLLVLLIGIVFFLYRSVLNLSRHGKAFLPNLVLSVFVLLVLIGLCAI</sequence>
<keyword evidence="3" id="KW-1185">Reference proteome</keyword>
<reference evidence="2 3" key="1">
    <citation type="submission" date="2018-05" db="EMBL/GenBank/DDBJ databases">
        <title>Genomic Encyclopedia of Archaeal and Bacterial Type Strains, Phase II (KMG-II): from individual species to whole genera.</title>
        <authorList>
            <person name="Goeker M."/>
        </authorList>
    </citation>
    <scope>NUCLEOTIDE SEQUENCE [LARGE SCALE GENOMIC DNA]</scope>
    <source>
        <strain evidence="2 3">DSM 19975</strain>
    </source>
</reference>
<organism evidence="2 3">
    <name type="scientific">Mucilaginibacter oryzae</name>
    <dbReference type="NCBI Taxonomy" id="468058"/>
    <lineage>
        <taxon>Bacteria</taxon>
        <taxon>Pseudomonadati</taxon>
        <taxon>Bacteroidota</taxon>
        <taxon>Sphingobacteriia</taxon>
        <taxon>Sphingobacteriales</taxon>
        <taxon>Sphingobacteriaceae</taxon>
        <taxon>Mucilaginibacter</taxon>
    </lineage>
</organism>
<feature type="transmembrane region" description="Helical" evidence="1">
    <location>
        <begin position="39"/>
        <end position="60"/>
    </location>
</feature>
<name>A0A316H1S7_9SPHI</name>